<gene>
    <name evidence="1" type="ORF">A5804_001928</name>
    <name evidence="2" type="ORF">A5804_002065</name>
</gene>
<reference evidence="1 3" key="1">
    <citation type="submission" date="2017-05" db="EMBL/GenBank/DDBJ databases">
        <title>The Genome Sequence of Enterococcus faecium 6F2_DIV0138.</title>
        <authorList>
            <consortium name="The Broad Institute Genomics Platform"/>
            <consortium name="The Broad Institute Genomic Center for Infectious Diseases"/>
            <person name="Earl A."/>
            <person name="Manson A."/>
            <person name="Schwartman J."/>
            <person name="Gilmore M."/>
            <person name="Abouelleil A."/>
            <person name="Cao P."/>
            <person name="Chapman S."/>
            <person name="Cusick C."/>
            <person name="Shea T."/>
            <person name="Young S."/>
            <person name="Neafsey D."/>
            <person name="Nusbaum C."/>
            <person name="Birren B."/>
        </authorList>
    </citation>
    <scope>NUCLEOTIDE SEQUENCE [LARGE SCALE GENOMIC DNA]</scope>
    <source>
        <strain evidence="1 3">6F2_DIV0138</strain>
    </source>
</reference>
<evidence type="ECO:0000313" key="3">
    <source>
        <dbReference type="Proteomes" id="UP000194737"/>
    </source>
</evidence>
<evidence type="ECO:0000313" key="1">
    <source>
        <dbReference type="EMBL" id="OTO00419.1"/>
    </source>
</evidence>
<protein>
    <submittedName>
        <fullName evidence="1">Uncharacterized protein</fullName>
    </submittedName>
</protein>
<accession>A0AB73P4H1</accession>
<evidence type="ECO:0000313" key="2">
    <source>
        <dbReference type="EMBL" id="OTO00554.1"/>
    </source>
</evidence>
<name>A0AB73P4H1_ENTFC</name>
<dbReference type="Proteomes" id="UP000194737">
    <property type="component" value="Unassembled WGS sequence"/>
</dbReference>
<dbReference type="AlphaFoldDB" id="A0AB73P4H1"/>
<dbReference type="RefSeq" id="WP_086324896.1">
    <property type="nucleotide sequence ID" value="NZ_NGLB01000001.1"/>
</dbReference>
<organism evidence="1 3">
    <name type="scientific">Enterococcus faecium</name>
    <name type="common">Streptococcus faecium</name>
    <dbReference type="NCBI Taxonomy" id="1352"/>
    <lineage>
        <taxon>Bacteria</taxon>
        <taxon>Bacillati</taxon>
        <taxon>Bacillota</taxon>
        <taxon>Bacilli</taxon>
        <taxon>Lactobacillales</taxon>
        <taxon>Enterococcaceae</taxon>
        <taxon>Enterococcus</taxon>
    </lineage>
</organism>
<dbReference type="EMBL" id="NGLB01000001">
    <property type="protein sequence ID" value="OTO00419.1"/>
    <property type="molecule type" value="Genomic_DNA"/>
</dbReference>
<proteinExistence type="predicted"/>
<sequence>MDYGLFDDILQEKFPEVFSELHSIQGELSVELLKVRISTNFDAVQIAKFLNMDLDEYLKYEFGDVSIPAEKYRELIFKIQHLKDHLKITKILSHIFDEFILENEININNWQEKSHFCIRKKSNFSKVETSRTNSSNIRREMITNKNNESDFTSKGIRKEKRKIIYPLERSYVYG</sequence>
<dbReference type="EMBL" id="NGLB01000001">
    <property type="protein sequence ID" value="OTO00554.1"/>
    <property type="molecule type" value="Genomic_DNA"/>
</dbReference>
<comment type="caution">
    <text evidence="1">The sequence shown here is derived from an EMBL/GenBank/DDBJ whole genome shotgun (WGS) entry which is preliminary data.</text>
</comment>